<sequence length="208" mass="23013">MTDWITQLMQQGSYLAAAALMFLENLFPPIPSEIVMPLAGYIAERDGQSLILMILAGSAGSLIGALFWYYVGVFIGLDRLKAFSRKYGRLLTLTPGEIDTADRWFDTHGGKAVFFGRLIPGVRTFISVPAGISGMSLPKFLTYTTAGTVLWTAILTIAGWYLGQNYDAVKGWLAPVSNVVMAAIVIWYLYRVVTFRRTIRKEEAKGRA</sequence>
<evidence type="ECO:0000256" key="1">
    <source>
        <dbReference type="ARBA" id="ARBA00004651"/>
    </source>
</evidence>
<dbReference type="PANTHER" id="PTHR42709">
    <property type="entry name" value="ALKALINE PHOSPHATASE LIKE PROTEIN"/>
    <property type="match status" value="1"/>
</dbReference>
<dbReference type="AlphaFoldDB" id="X7EI50"/>
<evidence type="ECO:0000256" key="2">
    <source>
        <dbReference type="ARBA" id="ARBA00022475"/>
    </source>
</evidence>
<keyword evidence="3 6" id="KW-0812">Transmembrane</keyword>
<keyword evidence="5 6" id="KW-0472">Membrane</keyword>
<feature type="domain" description="VTT" evidence="7">
    <location>
        <begin position="30"/>
        <end position="160"/>
    </location>
</feature>
<dbReference type="InterPro" id="IPR032816">
    <property type="entry name" value="VTT_dom"/>
</dbReference>
<evidence type="ECO:0000256" key="6">
    <source>
        <dbReference type="SAM" id="Phobius"/>
    </source>
</evidence>
<keyword evidence="9" id="KW-1185">Reference proteome</keyword>
<organism evidence="8 9">
    <name type="scientific">Roseivivax halodurans JCM 10272</name>
    <dbReference type="NCBI Taxonomy" id="1449350"/>
    <lineage>
        <taxon>Bacteria</taxon>
        <taxon>Pseudomonadati</taxon>
        <taxon>Pseudomonadota</taxon>
        <taxon>Alphaproteobacteria</taxon>
        <taxon>Rhodobacterales</taxon>
        <taxon>Roseobacteraceae</taxon>
        <taxon>Roseivivax</taxon>
    </lineage>
</organism>
<dbReference type="STRING" id="1449350.OCH239_13990"/>
<accession>X7EI50</accession>
<protein>
    <submittedName>
        <fullName evidence="8">Alkaline phosphatase</fullName>
    </submittedName>
</protein>
<comment type="subcellular location">
    <subcellularLocation>
        <location evidence="1">Cell membrane</location>
        <topology evidence="1">Multi-pass membrane protein</topology>
    </subcellularLocation>
</comment>
<evidence type="ECO:0000256" key="3">
    <source>
        <dbReference type="ARBA" id="ARBA00022692"/>
    </source>
</evidence>
<dbReference type="Pfam" id="PF09335">
    <property type="entry name" value="VTT_dom"/>
    <property type="match status" value="1"/>
</dbReference>
<dbReference type="Proteomes" id="UP000022447">
    <property type="component" value="Unassembled WGS sequence"/>
</dbReference>
<dbReference type="eggNOG" id="COG0586">
    <property type="taxonomic scope" value="Bacteria"/>
</dbReference>
<keyword evidence="4 6" id="KW-1133">Transmembrane helix</keyword>
<gene>
    <name evidence="8" type="ORF">OCH239_13990</name>
</gene>
<feature type="transmembrane region" description="Helical" evidence="6">
    <location>
        <begin position="12"/>
        <end position="30"/>
    </location>
</feature>
<keyword evidence="2" id="KW-1003">Cell membrane</keyword>
<feature type="transmembrane region" description="Helical" evidence="6">
    <location>
        <begin position="172"/>
        <end position="190"/>
    </location>
</feature>
<dbReference type="OrthoDB" id="9813426at2"/>
<dbReference type="InterPro" id="IPR051311">
    <property type="entry name" value="DedA_domain"/>
</dbReference>
<evidence type="ECO:0000259" key="7">
    <source>
        <dbReference type="Pfam" id="PF09335"/>
    </source>
</evidence>
<dbReference type="RefSeq" id="WP_037259696.1">
    <property type="nucleotide sequence ID" value="NZ_JALZ01000004.1"/>
</dbReference>
<dbReference type="PANTHER" id="PTHR42709:SF6">
    <property type="entry name" value="UNDECAPRENYL PHOSPHATE TRANSPORTER A"/>
    <property type="match status" value="1"/>
</dbReference>
<evidence type="ECO:0000256" key="4">
    <source>
        <dbReference type="ARBA" id="ARBA00022989"/>
    </source>
</evidence>
<name>X7EI50_9RHOB</name>
<evidence type="ECO:0000313" key="9">
    <source>
        <dbReference type="Proteomes" id="UP000022447"/>
    </source>
</evidence>
<reference evidence="8 9" key="1">
    <citation type="submission" date="2014-01" db="EMBL/GenBank/DDBJ databases">
        <title>Roseivivax halodurans JCM 10272 Genome Sequencing.</title>
        <authorList>
            <person name="Lai Q."/>
            <person name="Li G."/>
            <person name="Shao Z."/>
        </authorList>
    </citation>
    <scope>NUCLEOTIDE SEQUENCE [LARGE SCALE GENOMIC DNA]</scope>
    <source>
        <strain evidence="8 9">JCM 10272</strain>
    </source>
</reference>
<feature type="transmembrane region" description="Helical" evidence="6">
    <location>
        <begin position="140"/>
        <end position="160"/>
    </location>
</feature>
<evidence type="ECO:0000313" key="8">
    <source>
        <dbReference type="EMBL" id="ETX15555.1"/>
    </source>
</evidence>
<evidence type="ECO:0000256" key="5">
    <source>
        <dbReference type="ARBA" id="ARBA00023136"/>
    </source>
</evidence>
<comment type="caution">
    <text evidence="8">The sequence shown here is derived from an EMBL/GenBank/DDBJ whole genome shotgun (WGS) entry which is preliminary data.</text>
</comment>
<dbReference type="GO" id="GO:0005886">
    <property type="term" value="C:plasma membrane"/>
    <property type="evidence" value="ECO:0007669"/>
    <property type="project" value="UniProtKB-SubCell"/>
</dbReference>
<proteinExistence type="predicted"/>
<feature type="transmembrane region" description="Helical" evidence="6">
    <location>
        <begin position="50"/>
        <end position="77"/>
    </location>
</feature>
<dbReference type="EMBL" id="JALZ01000004">
    <property type="protein sequence ID" value="ETX15555.1"/>
    <property type="molecule type" value="Genomic_DNA"/>
</dbReference>